<dbReference type="CDD" id="cd00317">
    <property type="entry name" value="cyclophilin"/>
    <property type="match status" value="1"/>
</dbReference>
<dbReference type="InterPro" id="IPR002130">
    <property type="entry name" value="Cyclophilin-type_PPIase_dom"/>
</dbReference>
<evidence type="ECO:0000256" key="2">
    <source>
        <dbReference type="ARBA" id="ARBA00023235"/>
    </source>
</evidence>
<organism evidence="5 6">
    <name type="scientific">Algoriphagus zhangzhouensis</name>
    <dbReference type="NCBI Taxonomy" id="1073327"/>
    <lineage>
        <taxon>Bacteria</taxon>
        <taxon>Pseudomonadati</taxon>
        <taxon>Bacteroidota</taxon>
        <taxon>Cytophagia</taxon>
        <taxon>Cytophagales</taxon>
        <taxon>Cyclobacteriaceae</taxon>
        <taxon>Algoriphagus</taxon>
    </lineage>
</organism>
<dbReference type="InterPro" id="IPR029000">
    <property type="entry name" value="Cyclophilin-like_dom_sf"/>
</dbReference>
<dbReference type="PRINTS" id="PR00153">
    <property type="entry name" value="CSAPPISMRASE"/>
</dbReference>
<sequence length="194" mass="21911">MNKTSYFLSLILLISLFSNSTFAQEKSAIGKIETPLGNIYIQLDDRTPNHQKSFIELAENGYWDSLTFNRVIPNFVAQGGCPDTPEGFKDPEYLLEPEFHPELTHVYGAVGAGRDDNPRKLSARCQFYIVQNKDGLHRLDDNYTVFGHVIKGMDIIDQIVSVKRDDIDEPLTPITLNVSVEYLSTAEIEALKNK</sequence>
<comment type="function">
    <text evidence="3">PPIases accelerate the folding of proteins. It catalyzes the cis-trans isomerization of proline imidic peptide bonds in oligopeptides.</text>
</comment>
<dbReference type="PANTHER" id="PTHR45625">
    <property type="entry name" value="PEPTIDYL-PROLYL CIS-TRANS ISOMERASE-RELATED"/>
    <property type="match status" value="1"/>
</dbReference>
<feature type="chain" id="PRO_5011814037" description="Peptidyl-prolyl cis-trans isomerase" evidence="3">
    <location>
        <begin position="24"/>
        <end position="194"/>
    </location>
</feature>
<dbReference type="Pfam" id="PF00160">
    <property type="entry name" value="Pro_isomerase"/>
    <property type="match status" value="1"/>
</dbReference>
<dbReference type="EC" id="5.2.1.8" evidence="3"/>
<keyword evidence="6" id="KW-1185">Reference proteome</keyword>
<dbReference type="EMBL" id="FRXN01000003">
    <property type="protein sequence ID" value="SHO62722.1"/>
    <property type="molecule type" value="Genomic_DNA"/>
</dbReference>
<evidence type="ECO:0000259" key="4">
    <source>
        <dbReference type="PROSITE" id="PS50072"/>
    </source>
</evidence>
<gene>
    <name evidence="5" type="ORF">SAMN04488108_2269</name>
</gene>
<keyword evidence="3" id="KW-0732">Signal</keyword>
<evidence type="ECO:0000313" key="6">
    <source>
        <dbReference type="Proteomes" id="UP000184609"/>
    </source>
</evidence>
<protein>
    <recommendedName>
        <fullName evidence="3">Peptidyl-prolyl cis-trans isomerase</fullName>
        <shortName evidence="3">PPIase</shortName>
        <ecNumber evidence="3">5.2.1.8</ecNumber>
    </recommendedName>
</protein>
<dbReference type="InterPro" id="IPR044666">
    <property type="entry name" value="Cyclophilin_A-like"/>
</dbReference>
<dbReference type="Gene3D" id="2.40.100.10">
    <property type="entry name" value="Cyclophilin-like"/>
    <property type="match status" value="1"/>
</dbReference>
<accession>A0A1M7ZD26</accession>
<comment type="catalytic activity">
    <reaction evidence="3">
        <text>[protein]-peptidylproline (omega=180) = [protein]-peptidylproline (omega=0)</text>
        <dbReference type="Rhea" id="RHEA:16237"/>
        <dbReference type="Rhea" id="RHEA-COMP:10747"/>
        <dbReference type="Rhea" id="RHEA-COMP:10748"/>
        <dbReference type="ChEBI" id="CHEBI:83833"/>
        <dbReference type="ChEBI" id="CHEBI:83834"/>
        <dbReference type="EC" id="5.2.1.8"/>
    </reaction>
</comment>
<evidence type="ECO:0000256" key="3">
    <source>
        <dbReference type="RuleBase" id="RU363019"/>
    </source>
</evidence>
<dbReference type="RefSeq" id="WP_073571923.1">
    <property type="nucleotide sequence ID" value="NZ_FRXN01000003.1"/>
</dbReference>
<dbReference type="OrthoDB" id="9807797at2"/>
<evidence type="ECO:0000256" key="1">
    <source>
        <dbReference type="ARBA" id="ARBA00023110"/>
    </source>
</evidence>
<evidence type="ECO:0000313" key="5">
    <source>
        <dbReference type="EMBL" id="SHO62722.1"/>
    </source>
</evidence>
<proteinExistence type="inferred from homology"/>
<dbReference type="SUPFAM" id="SSF50891">
    <property type="entry name" value="Cyclophilin-like"/>
    <property type="match status" value="1"/>
</dbReference>
<dbReference type="PROSITE" id="PS50072">
    <property type="entry name" value="CSA_PPIASE_2"/>
    <property type="match status" value="1"/>
</dbReference>
<reference evidence="6" key="1">
    <citation type="submission" date="2016-12" db="EMBL/GenBank/DDBJ databases">
        <authorList>
            <person name="Varghese N."/>
            <person name="Submissions S."/>
        </authorList>
    </citation>
    <scope>NUCLEOTIDE SEQUENCE [LARGE SCALE GENOMIC DNA]</scope>
    <source>
        <strain evidence="6">DSM 25035</strain>
    </source>
</reference>
<keyword evidence="2 3" id="KW-0413">Isomerase</keyword>
<dbReference type="AlphaFoldDB" id="A0A1M7ZD26"/>
<dbReference type="Proteomes" id="UP000184609">
    <property type="component" value="Unassembled WGS sequence"/>
</dbReference>
<keyword evidence="1 3" id="KW-0697">Rotamase</keyword>
<dbReference type="PANTHER" id="PTHR45625:SF4">
    <property type="entry name" value="PEPTIDYLPROLYL ISOMERASE DOMAIN AND WD REPEAT-CONTAINING PROTEIN 1"/>
    <property type="match status" value="1"/>
</dbReference>
<name>A0A1M7ZD26_9BACT</name>
<dbReference type="GO" id="GO:0003755">
    <property type="term" value="F:peptidyl-prolyl cis-trans isomerase activity"/>
    <property type="evidence" value="ECO:0007669"/>
    <property type="project" value="UniProtKB-UniRule"/>
</dbReference>
<feature type="signal peptide" evidence="3">
    <location>
        <begin position="1"/>
        <end position="23"/>
    </location>
</feature>
<comment type="similarity">
    <text evidence="3">Belongs to the cyclophilin-type PPIase family.</text>
</comment>
<feature type="domain" description="PPIase cyclophilin-type" evidence="4">
    <location>
        <begin position="33"/>
        <end position="181"/>
    </location>
</feature>
<dbReference type="STRING" id="1073327.SAMN04488108_2269"/>